<organism evidence="2 3">
    <name type="scientific">Nocardioides nanhaiensis</name>
    <dbReference type="NCBI Taxonomy" id="1476871"/>
    <lineage>
        <taxon>Bacteria</taxon>
        <taxon>Bacillati</taxon>
        <taxon>Actinomycetota</taxon>
        <taxon>Actinomycetes</taxon>
        <taxon>Propionibacteriales</taxon>
        <taxon>Nocardioidaceae</taxon>
        <taxon>Nocardioides</taxon>
    </lineage>
</organism>
<proteinExistence type="predicted"/>
<dbReference type="InterPro" id="IPR013783">
    <property type="entry name" value="Ig-like_fold"/>
</dbReference>
<sequence length="1133" mass="117193">MNRSGIKRGLALSAVSALALSGLALTAPAQAQTVGDGQVAFELYSQVANASTAFDGVNNTVTLFAGAPDGAGISEVRFSYLKGATQVEIAEIAPNNGIATIEWTPPAGAEGAAITGVRAEALDAAETVLATQDQVVEPNSAAGMQNNGAIQLAGPLRSRVGLGPDDEVIISGTSNSSNPIFNSLQNVGPGGDGAAVNPTEVGTPDGNNVSTIKAVVPVDPSNDTGDAEDEIIVRGIAVSVGGSSDDVNAYTMYNQVVTSAGIASAPGFPANVQLGGADDESRFVITVADQEGQPIQGLDVFEVENTAAGAPADGSGNAQPDAGETDVNGQATVSLFESTIDNGQDNDGVPNQQRAFYVVDVNQNGVYDDGVDYRFALVQSGITPVATTVTITSSKGLVLDDDETTNLVATVLDQNGQPIANKSTVISATLTCTGPNPDFVVDQPPAAGPTDANGQLVFANVGDFGGVYPQCEDGQYTVTVDAFANNNGTPQPDAGDAIAPQLVLDYDVTRIEWDSGSVAQAENGTTTTQTGRLVQVDGDALGADRVISIDYNPSDNSEIADAQTAPTQKVNDFAATSETNAQGAFTVAVTDPATPDGQELDNDLTAEAPGLEEPGDQTDATLEIDFLRSIAPAVIRIINPLSGDQSDGLAPGLANPDGELIPGGLGVGELEVENADGVPLTDIDIDLTVEEGNFVDVSGAGLPFEPTPVPGAPVDFASAGQSITISTGDGVSTVFAVNIERNEGFDDDGLVDDGLRATAGAATDVHDFTWTTNATPLNPRATNPLVVELSDDQESSILPQARAGDPSGSGQVVDYDVETYDQFGNRTSQDMTVTDNTPVANFFSNGVSEFDLTQPAISAFAAQATNQVLEVELDGSVTNTYADDVNDSSFDPANPGASLNQAAIQVEEETDAINWYDLDVANSTFTLTQQGAQRVPVGSTVTMVFTARDQEGQPIQGMFVDFLRAGPGNEDDDSCNEDVLNSCQQTDANGQAFLDFAGGSAGTANVSVIGYEDDGTRIGTLATDTVTFGGTQPNPNPGGREEINPAIKANQAKSRGAKDILTVRAKKADGAKVTLFRIVNDRRVRIATGTLNSNGVKRFAVRDTNRRRLTTYQAVVAPTSDTKRGVTQRRLVR</sequence>
<evidence type="ECO:0008006" key="4">
    <source>
        <dbReference type="Google" id="ProtNLM"/>
    </source>
</evidence>
<evidence type="ECO:0000313" key="2">
    <source>
        <dbReference type="EMBL" id="GAA4699799.1"/>
    </source>
</evidence>
<gene>
    <name evidence="2" type="ORF">GCM10023226_43300</name>
</gene>
<protein>
    <recommendedName>
        <fullName evidence="4">Big-1 domain-containing protein</fullName>
    </recommendedName>
</protein>
<evidence type="ECO:0000256" key="1">
    <source>
        <dbReference type="SAM" id="SignalP"/>
    </source>
</evidence>
<name>A0ABP8X635_9ACTN</name>
<feature type="signal peptide" evidence="1">
    <location>
        <begin position="1"/>
        <end position="31"/>
    </location>
</feature>
<evidence type="ECO:0000313" key="3">
    <source>
        <dbReference type="Proteomes" id="UP001500621"/>
    </source>
</evidence>
<reference evidence="3" key="1">
    <citation type="journal article" date="2019" name="Int. J. Syst. Evol. Microbiol.">
        <title>The Global Catalogue of Microorganisms (GCM) 10K type strain sequencing project: providing services to taxonomists for standard genome sequencing and annotation.</title>
        <authorList>
            <consortium name="The Broad Institute Genomics Platform"/>
            <consortium name="The Broad Institute Genome Sequencing Center for Infectious Disease"/>
            <person name="Wu L."/>
            <person name="Ma J."/>
        </authorList>
    </citation>
    <scope>NUCLEOTIDE SEQUENCE [LARGE SCALE GENOMIC DNA]</scope>
    <source>
        <strain evidence="3">JCM 18127</strain>
    </source>
</reference>
<dbReference type="Proteomes" id="UP001500621">
    <property type="component" value="Unassembled WGS sequence"/>
</dbReference>
<keyword evidence="1" id="KW-0732">Signal</keyword>
<dbReference type="SUPFAM" id="SSF49373">
    <property type="entry name" value="Invasin/intimin cell-adhesion fragments"/>
    <property type="match status" value="1"/>
</dbReference>
<comment type="caution">
    <text evidence="2">The sequence shown here is derived from an EMBL/GenBank/DDBJ whole genome shotgun (WGS) entry which is preliminary data.</text>
</comment>
<dbReference type="InterPro" id="IPR008964">
    <property type="entry name" value="Invasin/intimin_cell_adhesion"/>
</dbReference>
<dbReference type="RefSeq" id="WP_345273221.1">
    <property type="nucleotide sequence ID" value="NZ_BAABIM010000006.1"/>
</dbReference>
<feature type="chain" id="PRO_5045196050" description="Big-1 domain-containing protein" evidence="1">
    <location>
        <begin position="32"/>
        <end position="1133"/>
    </location>
</feature>
<dbReference type="Gene3D" id="2.60.40.10">
    <property type="entry name" value="Immunoglobulins"/>
    <property type="match status" value="1"/>
</dbReference>
<accession>A0ABP8X635</accession>
<dbReference type="EMBL" id="BAABIM010000006">
    <property type="protein sequence ID" value="GAA4699799.1"/>
    <property type="molecule type" value="Genomic_DNA"/>
</dbReference>
<keyword evidence="3" id="KW-1185">Reference proteome</keyword>